<dbReference type="SUPFAM" id="SSF52499">
    <property type="entry name" value="Isochorismatase-like hydrolases"/>
    <property type="match status" value="1"/>
</dbReference>
<accession>A0AA91T0U7</accession>
<name>A0AA91T0U7_CLALS</name>
<dbReference type="GO" id="GO:0019363">
    <property type="term" value="P:pyridine nucleotide biosynthetic process"/>
    <property type="evidence" value="ECO:0007669"/>
    <property type="project" value="UniProtKB-KW"/>
</dbReference>
<dbReference type="InterPro" id="IPR052347">
    <property type="entry name" value="Isochorismatase_Nicotinamidase"/>
</dbReference>
<evidence type="ECO:0000256" key="3">
    <source>
        <dbReference type="ARBA" id="ARBA00022723"/>
    </source>
</evidence>
<keyword evidence="2" id="KW-0662">Pyridine nucleotide biosynthesis</keyword>
<organism evidence="9 10">
    <name type="scientific">Clavispora lusitaniae</name>
    <name type="common">Candida lusitaniae</name>
    <dbReference type="NCBI Taxonomy" id="36911"/>
    <lineage>
        <taxon>Eukaryota</taxon>
        <taxon>Fungi</taxon>
        <taxon>Dikarya</taxon>
        <taxon>Ascomycota</taxon>
        <taxon>Saccharomycotina</taxon>
        <taxon>Pichiomycetes</taxon>
        <taxon>Metschnikowiaceae</taxon>
        <taxon>Clavispora</taxon>
    </lineage>
</organism>
<evidence type="ECO:0000313" key="10">
    <source>
        <dbReference type="Proteomes" id="UP000195602"/>
    </source>
</evidence>
<dbReference type="PANTHER" id="PTHR11080">
    <property type="entry name" value="PYRAZINAMIDASE/NICOTINAMIDASE"/>
    <property type="match status" value="1"/>
</dbReference>
<dbReference type="PANTHER" id="PTHR11080:SF2">
    <property type="entry name" value="LD05707P"/>
    <property type="match status" value="1"/>
</dbReference>
<evidence type="ECO:0000256" key="6">
    <source>
        <dbReference type="ARBA" id="ARBA00039017"/>
    </source>
</evidence>
<dbReference type="InterPro" id="IPR036380">
    <property type="entry name" value="Isochorismatase-like_sf"/>
</dbReference>
<dbReference type="AlphaFoldDB" id="A0AA91T0U7"/>
<evidence type="ECO:0000256" key="5">
    <source>
        <dbReference type="ARBA" id="ARBA00037900"/>
    </source>
</evidence>
<evidence type="ECO:0000256" key="7">
    <source>
        <dbReference type="ARBA" id="ARBA00043224"/>
    </source>
</evidence>
<dbReference type="KEGG" id="clus:A9F13_13g01023"/>
<dbReference type="Gene3D" id="3.40.50.850">
    <property type="entry name" value="Isochorismatase-like"/>
    <property type="match status" value="1"/>
</dbReference>
<dbReference type="Proteomes" id="UP000195602">
    <property type="component" value="Unassembled WGS sequence"/>
</dbReference>
<keyword evidence="4" id="KW-0378">Hydrolase</keyword>
<dbReference type="EC" id="3.5.1.19" evidence="6"/>
<protein>
    <recommendedName>
        <fullName evidence="6">nicotinamidase</fullName>
        <ecNumber evidence="6">3.5.1.19</ecNumber>
    </recommendedName>
    <alternativeName>
        <fullName evidence="7">Nicotinamide deamidase</fullName>
    </alternativeName>
</protein>
<evidence type="ECO:0000259" key="8">
    <source>
        <dbReference type="Pfam" id="PF00857"/>
    </source>
</evidence>
<dbReference type="Pfam" id="PF00857">
    <property type="entry name" value="Isochorismatase"/>
    <property type="match status" value="1"/>
</dbReference>
<evidence type="ECO:0000256" key="4">
    <source>
        <dbReference type="ARBA" id="ARBA00022801"/>
    </source>
</evidence>
<sequence length="242" mass="27666">MIKVAVIVIDVQEDFLPPNGTLAVPDGRDVISPICNILNAGRYPWSAVAITQDWHPETHCSFASNHNVEPYSELEFKHPLGEKNGTTCEVKTQTQTVWPIHCVQDSPGAQVEKQVWEHFERIRKHLPSAVVKKGYLEDREYYSCFCDCWKLHRTEMTEFLQENQITDVVFVGLAYDYCVLHSATDCSESGFNTYVIKDCCRSVFPDRIAQTEKQYSDAGVRLFDDADSLLKHFEECSRRHAG</sequence>
<comment type="pathway">
    <text evidence="5">Cofactor biosynthesis; nicotinate biosynthesis; nicotinate from nicotinamide: step 1/1.</text>
</comment>
<proteinExistence type="inferred from homology"/>
<dbReference type="EMBL" id="LYUB02000013">
    <property type="protein sequence ID" value="OVF07400.1"/>
    <property type="molecule type" value="Genomic_DNA"/>
</dbReference>
<reference evidence="9 10" key="1">
    <citation type="submission" date="2017-04" db="EMBL/GenBank/DDBJ databases">
        <title>Draft genome of the yeast Clavispora lusitaniae type strain CBS 6936.</title>
        <authorList>
            <person name="Durrens P."/>
            <person name="Klopp C."/>
            <person name="Biteau N."/>
            <person name="Fitton-Ouhabi V."/>
            <person name="Dementhon K."/>
            <person name="Accoceberry I."/>
            <person name="Sherman D.J."/>
            <person name="Noel T."/>
        </authorList>
    </citation>
    <scope>NUCLEOTIDE SEQUENCE [LARGE SCALE GENOMIC DNA]</scope>
    <source>
        <strain evidence="9 10">CBS 6936</strain>
    </source>
</reference>
<feature type="domain" description="Isochorismatase-like" evidence="8">
    <location>
        <begin position="5"/>
        <end position="210"/>
    </location>
</feature>
<evidence type="ECO:0000313" key="9">
    <source>
        <dbReference type="EMBL" id="OVF07400.1"/>
    </source>
</evidence>
<keyword evidence="3" id="KW-0479">Metal-binding</keyword>
<dbReference type="GO" id="GO:0008936">
    <property type="term" value="F:nicotinamidase activity"/>
    <property type="evidence" value="ECO:0007669"/>
    <property type="project" value="UniProtKB-EC"/>
</dbReference>
<comment type="caution">
    <text evidence="9">The sequence shown here is derived from an EMBL/GenBank/DDBJ whole genome shotgun (WGS) entry which is preliminary data.</text>
</comment>
<dbReference type="GO" id="GO:0046872">
    <property type="term" value="F:metal ion binding"/>
    <property type="evidence" value="ECO:0007669"/>
    <property type="project" value="UniProtKB-KW"/>
</dbReference>
<dbReference type="InterPro" id="IPR000868">
    <property type="entry name" value="Isochorismatase-like_dom"/>
</dbReference>
<evidence type="ECO:0000256" key="1">
    <source>
        <dbReference type="ARBA" id="ARBA00006336"/>
    </source>
</evidence>
<evidence type="ECO:0000256" key="2">
    <source>
        <dbReference type="ARBA" id="ARBA00022642"/>
    </source>
</evidence>
<comment type="similarity">
    <text evidence="1">Belongs to the isochorismatase family.</text>
</comment>
<gene>
    <name evidence="9" type="ORF">A9F13_13g01023</name>
</gene>